<feature type="binding site" evidence="5">
    <location>
        <position position="129"/>
    </location>
    <ligand>
        <name>Mg(2+)</name>
        <dbReference type="ChEBI" id="CHEBI:18420"/>
    </ligand>
</feature>
<dbReference type="InterPro" id="IPR040442">
    <property type="entry name" value="Pyrv_kinase-like_dom_sf"/>
</dbReference>
<evidence type="ECO:0000256" key="1">
    <source>
        <dbReference type="ARBA" id="ARBA00001946"/>
    </source>
</evidence>
<gene>
    <name evidence="7" type="ORF">F4694_001006</name>
</gene>
<dbReference type="GO" id="GO:0008816">
    <property type="term" value="F:citryl-CoA lyase activity"/>
    <property type="evidence" value="ECO:0007669"/>
    <property type="project" value="UniProtKB-EC"/>
</dbReference>
<organism evidence="7 8">
    <name type="scientific">Neobacillus niacini</name>
    <dbReference type="NCBI Taxonomy" id="86668"/>
    <lineage>
        <taxon>Bacteria</taxon>
        <taxon>Bacillati</taxon>
        <taxon>Bacillota</taxon>
        <taxon>Bacilli</taxon>
        <taxon>Bacillales</taxon>
        <taxon>Bacillaceae</taxon>
        <taxon>Neobacillus</taxon>
    </lineage>
</organism>
<accession>A0A852T699</accession>
<reference evidence="8" key="1">
    <citation type="submission" date="2020-07" db="EMBL/GenBank/DDBJ databases">
        <authorList>
            <person name="Partida-Martinez L."/>
            <person name="Huntemann M."/>
            <person name="Clum A."/>
            <person name="Wang J."/>
            <person name="Palaniappan K."/>
            <person name="Ritter S."/>
            <person name="Chen I.-M."/>
            <person name="Stamatis D."/>
            <person name="Reddy T."/>
            <person name="O'Malley R."/>
            <person name="Daum C."/>
            <person name="Shapiro N."/>
            <person name="Ivanova N."/>
            <person name="Kyrpides N."/>
            <person name="Woyke T."/>
        </authorList>
    </citation>
    <scope>NUCLEOTIDE SEQUENCE [LARGE SCALE GENOMIC DNA]</scope>
    <source>
        <strain evidence="8">AT2.8</strain>
    </source>
</reference>
<dbReference type="EMBL" id="JACCBX010000002">
    <property type="protein sequence ID" value="NYE04262.1"/>
    <property type="molecule type" value="Genomic_DNA"/>
</dbReference>
<evidence type="ECO:0000256" key="2">
    <source>
        <dbReference type="ARBA" id="ARBA00022723"/>
    </source>
</evidence>
<comment type="cofactor">
    <cofactor evidence="1">
        <name>Mg(2+)</name>
        <dbReference type="ChEBI" id="CHEBI:18420"/>
    </cofactor>
</comment>
<dbReference type="Proteomes" id="UP000548423">
    <property type="component" value="Unassembled WGS sequence"/>
</dbReference>
<evidence type="ECO:0000256" key="4">
    <source>
        <dbReference type="PIRSR" id="PIRSR015582-1"/>
    </source>
</evidence>
<dbReference type="InterPro" id="IPR011206">
    <property type="entry name" value="Citrate_lyase_beta/mcl1/mcl2"/>
</dbReference>
<proteinExistence type="predicted"/>
<keyword evidence="2 5" id="KW-0479">Metal-binding</keyword>
<dbReference type="EC" id="4.1.3.34" evidence="7"/>
<dbReference type="GO" id="GO:0006107">
    <property type="term" value="P:oxaloacetate metabolic process"/>
    <property type="evidence" value="ECO:0007669"/>
    <property type="project" value="TreeGrafter"/>
</dbReference>
<name>A0A852T699_9BACI</name>
<evidence type="ECO:0000313" key="8">
    <source>
        <dbReference type="Proteomes" id="UP000548423"/>
    </source>
</evidence>
<dbReference type="PANTHER" id="PTHR32308">
    <property type="entry name" value="LYASE BETA SUBUNIT, PUTATIVE (AFU_ORTHOLOGUE AFUA_4G13030)-RELATED"/>
    <property type="match status" value="1"/>
</dbReference>
<keyword evidence="3 5" id="KW-0460">Magnesium</keyword>
<evidence type="ECO:0000256" key="3">
    <source>
        <dbReference type="ARBA" id="ARBA00022842"/>
    </source>
</evidence>
<keyword evidence="7" id="KW-0456">Lyase</keyword>
<dbReference type="PIRSF" id="PIRSF015582">
    <property type="entry name" value="Cit_lyase_B"/>
    <property type="match status" value="1"/>
</dbReference>
<dbReference type="SUPFAM" id="SSF51621">
    <property type="entry name" value="Phosphoenolpyruvate/pyruvate domain"/>
    <property type="match status" value="1"/>
</dbReference>
<comment type="caution">
    <text evidence="7">The sequence shown here is derived from an EMBL/GenBank/DDBJ whole genome shotgun (WGS) entry which is preliminary data.</text>
</comment>
<feature type="binding site" evidence="4">
    <location>
        <position position="129"/>
    </location>
    <ligand>
        <name>substrate</name>
    </ligand>
</feature>
<dbReference type="Pfam" id="PF03328">
    <property type="entry name" value="HpcH_HpaI"/>
    <property type="match status" value="1"/>
</dbReference>
<dbReference type="GO" id="GO:0000287">
    <property type="term" value="F:magnesium ion binding"/>
    <property type="evidence" value="ECO:0007669"/>
    <property type="project" value="TreeGrafter"/>
</dbReference>
<dbReference type="InterPro" id="IPR005000">
    <property type="entry name" value="Aldolase/citrate-lyase_domain"/>
</dbReference>
<evidence type="ECO:0000256" key="5">
    <source>
        <dbReference type="PIRSR" id="PIRSR015582-2"/>
    </source>
</evidence>
<dbReference type="PANTHER" id="PTHR32308:SF0">
    <property type="entry name" value="HPCH_HPAI ALDOLASE_CITRATE LYASE DOMAIN-CONTAINING PROTEIN"/>
    <property type="match status" value="1"/>
</dbReference>
<feature type="domain" description="HpcH/HpaI aldolase/citrate lyase" evidence="6">
    <location>
        <begin position="5"/>
        <end position="226"/>
    </location>
</feature>
<evidence type="ECO:0000259" key="6">
    <source>
        <dbReference type="Pfam" id="PF03328"/>
    </source>
</evidence>
<evidence type="ECO:0000313" key="7">
    <source>
        <dbReference type="EMBL" id="NYE04262.1"/>
    </source>
</evidence>
<feature type="binding site" evidence="5">
    <location>
        <position position="158"/>
    </location>
    <ligand>
        <name>Mg(2+)</name>
        <dbReference type="ChEBI" id="CHEBI:18420"/>
    </ligand>
</feature>
<feature type="binding site" evidence="4">
    <location>
        <position position="66"/>
    </location>
    <ligand>
        <name>substrate</name>
    </ligand>
</feature>
<sequence>MKPIRSMLFVPGSKENWFNKIPQYDSDTIILDLEDSVPNNLKEKARKSVAQVISPLVSENQRIYVRINRGPYGFDIEDLEAIIQPELEGIVLPKLNGPEDVDTLSSIVSEIEHKKNIKIGTTKFIATLETARSIYLAYEIGIKDRVVALAGVSPANGDVARSVGYQWTKEGLERIYIRSHVVLAARAAEIIPIGGLWQDVHDLRGLKEAATINRQLGFAGEMIVHPSNVPVINKVYSPSEQEIARYKKMIETFETALSEGAGAVLFEGEHIDYAHVNTARQMLKFADSFKETS</sequence>
<protein>
    <submittedName>
        <fullName evidence="7">Citrate lyase subunit beta/citryl-CoA lyase</fullName>
        <ecNumber evidence="7">4.1.3.34</ecNumber>
    </submittedName>
</protein>
<dbReference type="InterPro" id="IPR015813">
    <property type="entry name" value="Pyrv/PenolPyrv_kinase-like_dom"/>
</dbReference>
<dbReference type="AlphaFoldDB" id="A0A852T699"/>
<dbReference type="Gene3D" id="3.20.20.60">
    <property type="entry name" value="Phosphoenolpyruvate-binding domains"/>
    <property type="match status" value="1"/>
</dbReference>
<reference evidence="8" key="2">
    <citation type="submission" date="2020-08" db="EMBL/GenBank/DDBJ databases">
        <title>The Agave Microbiome: Exploring the role of microbial communities in plant adaptations to desert environments.</title>
        <authorList>
            <person name="Partida-Martinez L.P."/>
        </authorList>
    </citation>
    <scope>NUCLEOTIDE SEQUENCE [LARGE SCALE GENOMIC DNA]</scope>
    <source>
        <strain evidence="8">AT2.8</strain>
    </source>
</reference>